<dbReference type="Gramene" id="KZN03261">
    <property type="protein sequence ID" value="KZN03261"/>
    <property type="gene ID" value="DCAR_012017"/>
</dbReference>
<dbReference type="Proteomes" id="UP000077755">
    <property type="component" value="Chromosome 3"/>
</dbReference>
<evidence type="ECO:0000313" key="2">
    <source>
        <dbReference type="EMBL" id="WOG94302.1"/>
    </source>
</evidence>
<protein>
    <submittedName>
        <fullName evidence="1">Uncharacterized protein</fullName>
    </submittedName>
</protein>
<dbReference type="EMBL" id="CP093345">
    <property type="protein sequence ID" value="WOG94302.1"/>
    <property type="molecule type" value="Genomic_DNA"/>
</dbReference>
<reference evidence="2" key="2">
    <citation type="submission" date="2022-03" db="EMBL/GenBank/DDBJ databases">
        <title>Draft title - Genomic analysis of global carrot germplasm unveils the trajectory of domestication and the origin of high carotenoid orange carrot.</title>
        <authorList>
            <person name="Iorizzo M."/>
            <person name="Ellison S."/>
            <person name="Senalik D."/>
            <person name="Macko-Podgorni A."/>
            <person name="Grzebelus D."/>
            <person name="Bostan H."/>
            <person name="Rolling W."/>
            <person name="Curaba J."/>
            <person name="Simon P."/>
        </authorList>
    </citation>
    <scope>NUCLEOTIDE SEQUENCE</scope>
    <source>
        <tissue evidence="2">Leaf</tissue>
    </source>
</reference>
<gene>
    <name evidence="1" type="ORF">DCAR_012017</name>
    <name evidence="2" type="ORF">DCAR_0313595</name>
</gene>
<sequence length="59" mass="7030">MWRPYNDTSNLDYTNEKADAEYVGSRYLKAKLVQSAQFVIKRLETRSLRTWGFVKACFY</sequence>
<name>A0A166C462_DAUCS</name>
<keyword evidence="3" id="KW-1185">Reference proteome</keyword>
<proteinExistence type="predicted"/>
<organism evidence="1">
    <name type="scientific">Daucus carota subsp. sativus</name>
    <name type="common">Carrot</name>
    <dbReference type="NCBI Taxonomy" id="79200"/>
    <lineage>
        <taxon>Eukaryota</taxon>
        <taxon>Viridiplantae</taxon>
        <taxon>Streptophyta</taxon>
        <taxon>Embryophyta</taxon>
        <taxon>Tracheophyta</taxon>
        <taxon>Spermatophyta</taxon>
        <taxon>Magnoliopsida</taxon>
        <taxon>eudicotyledons</taxon>
        <taxon>Gunneridae</taxon>
        <taxon>Pentapetalae</taxon>
        <taxon>asterids</taxon>
        <taxon>campanulids</taxon>
        <taxon>Apiales</taxon>
        <taxon>Apiaceae</taxon>
        <taxon>Apioideae</taxon>
        <taxon>Scandiceae</taxon>
        <taxon>Daucinae</taxon>
        <taxon>Daucus</taxon>
        <taxon>Daucus sect. Daucus</taxon>
    </lineage>
</organism>
<reference evidence="1" key="1">
    <citation type="journal article" date="2016" name="Nat. Genet.">
        <title>A high-quality carrot genome assembly provides new insights into carotenoid accumulation and asterid genome evolution.</title>
        <authorList>
            <person name="Iorizzo M."/>
            <person name="Ellison S."/>
            <person name="Senalik D."/>
            <person name="Zeng P."/>
            <person name="Satapoomin P."/>
            <person name="Huang J."/>
            <person name="Bowman M."/>
            <person name="Iovene M."/>
            <person name="Sanseverino W."/>
            <person name="Cavagnaro P."/>
            <person name="Yildiz M."/>
            <person name="Macko-Podgorni A."/>
            <person name="Moranska E."/>
            <person name="Grzebelus E."/>
            <person name="Grzebelus D."/>
            <person name="Ashrafi H."/>
            <person name="Zheng Z."/>
            <person name="Cheng S."/>
            <person name="Spooner D."/>
            <person name="Van Deynze A."/>
            <person name="Simon P."/>
        </authorList>
    </citation>
    <scope>NUCLEOTIDE SEQUENCE [LARGE SCALE GENOMIC DNA]</scope>
    <source>
        <tissue evidence="1">Leaf</tissue>
    </source>
</reference>
<evidence type="ECO:0000313" key="1">
    <source>
        <dbReference type="EMBL" id="KZN03261.1"/>
    </source>
</evidence>
<evidence type="ECO:0000313" key="3">
    <source>
        <dbReference type="Proteomes" id="UP000077755"/>
    </source>
</evidence>
<dbReference type="EMBL" id="LNRQ01000003">
    <property type="protein sequence ID" value="KZN03261.1"/>
    <property type="molecule type" value="Genomic_DNA"/>
</dbReference>
<accession>A0A166C462</accession>
<dbReference type="AlphaFoldDB" id="A0A166C462"/>